<dbReference type="AlphaFoldDB" id="A0A6C0CS46"/>
<evidence type="ECO:0000313" key="1">
    <source>
        <dbReference type="EMBL" id="QHT06514.1"/>
    </source>
</evidence>
<dbReference type="EMBL" id="MN739469">
    <property type="protein sequence ID" value="QHT06514.1"/>
    <property type="molecule type" value="Genomic_DNA"/>
</dbReference>
<reference evidence="1" key="1">
    <citation type="journal article" date="2020" name="Nature">
        <title>Giant virus diversity and host interactions through global metagenomics.</title>
        <authorList>
            <person name="Schulz F."/>
            <person name="Roux S."/>
            <person name="Paez-Espino D."/>
            <person name="Jungbluth S."/>
            <person name="Walsh D.A."/>
            <person name="Denef V.J."/>
            <person name="McMahon K.D."/>
            <person name="Konstantinidis K.T."/>
            <person name="Eloe-Fadrosh E.A."/>
            <person name="Kyrpides N.C."/>
            <person name="Woyke T."/>
        </authorList>
    </citation>
    <scope>NUCLEOTIDE SEQUENCE</scope>
    <source>
        <strain evidence="1">GVMAG-M-3300021425-30</strain>
    </source>
</reference>
<protein>
    <submittedName>
        <fullName evidence="1">Uncharacterized protein</fullName>
    </submittedName>
</protein>
<organism evidence="1">
    <name type="scientific">viral metagenome</name>
    <dbReference type="NCBI Taxonomy" id="1070528"/>
    <lineage>
        <taxon>unclassified sequences</taxon>
        <taxon>metagenomes</taxon>
        <taxon>organismal metagenomes</taxon>
    </lineage>
</organism>
<proteinExistence type="predicted"/>
<accession>A0A6C0CS46</accession>
<sequence>MAQYSLETLDNYLETYDVSESEMFSKYVNLISEFTSQAQTSIAISNLEYYKYVIIKGIETITHVFRMLLLYTKNIELSYYNCKKALYYYIEFIGQIGEDNHEFLKLTSKDASLFVYKKTIFSIQNSFRKEYKEDEGADNIKTNNTFHMTELFLSVYKAAINEQVCETNSQVNEALMSLKNYIKELVNLSLNRPIETLHEKLTTMLIYNDTVNGLTGYVPIEYHISFLKKLDKNIINDENLKDRLSEHIEKIGEYTARKFVNLLV</sequence>
<name>A0A6C0CS46_9ZZZZ</name>